<protein>
    <submittedName>
        <fullName evidence="1">Uncharacterized protein</fullName>
    </submittedName>
</protein>
<proteinExistence type="predicted"/>
<accession>U9T731</accession>
<dbReference type="AlphaFoldDB" id="U9T731"/>
<name>U9T731_RHIID</name>
<reference evidence="1" key="1">
    <citation type="submission" date="2013-07" db="EMBL/GenBank/DDBJ databases">
        <title>The genome of an arbuscular mycorrhizal fungus provides insights into the evolution of the oldest plant symbiosis.</title>
        <authorList>
            <consortium name="DOE Joint Genome Institute"/>
            <person name="Tisserant E."/>
            <person name="Malbreil M."/>
            <person name="Kuo A."/>
            <person name="Kohler A."/>
            <person name="Symeonidi A."/>
            <person name="Balestrini R."/>
            <person name="Charron P."/>
            <person name="Duensing N."/>
            <person name="Frei-dit-Frey N."/>
            <person name="Gianinazzi-Pearson V."/>
            <person name="Gilbert B."/>
            <person name="Handa Y."/>
            <person name="Hijri M."/>
            <person name="Kaul R."/>
            <person name="Kawaguchi M."/>
            <person name="Krajinski F."/>
            <person name="Lammers P."/>
            <person name="Lapierre D."/>
            <person name="Masclaux F.G."/>
            <person name="Murat C."/>
            <person name="Morin E."/>
            <person name="Ndikumana S."/>
            <person name="Pagni M."/>
            <person name="Petitpierre D."/>
            <person name="Requena N."/>
            <person name="Rosikiewicz P."/>
            <person name="Riley R."/>
            <person name="Saito K."/>
            <person name="San Clemente H."/>
            <person name="Shapiro H."/>
            <person name="van Tuinen D."/>
            <person name="Becard G."/>
            <person name="Bonfante P."/>
            <person name="Paszkowski U."/>
            <person name="Shachar-Hill Y."/>
            <person name="Young J.P."/>
            <person name="Sanders I.R."/>
            <person name="Henrissat B."/>
            <person name="Rensing S.A."/>
            <person name="Grigoriev I.V."/>
            <person name="Corradi N."/>
            <person name="Roux C."/>
            <person name="Martin F."/>
        </authorList>
    </citation>
    <scope>NUCLEOTIDE SEQUENCE</scope>
    <source>
        <strain evidence="1">DAOM 197198</strain>
    </source>
</reference>
<dbReference type="EMBL" id="KI294672">
    <property type="protein sequence ID" value="ESA03965.1"/>
    <property type="molecule type" value="Genomic_DNA"/>
</dbReference>
<evidence type="ECO:0000313" key="1">
    <source>
        <dbReference type="EMBL" id="ESA03965.1"/>
    </source>
</evidence>
<dbReference type="HOGENOM" id="CLU_1435133_0_0_1"/>
<organism evidence="1">
    <name type="scientific">Rhizophagus irregularis (strain DAOM 181602 / DAOM 197198 / MUCL 43194)</name>
    <name type="common">Arbuscular mycorrhizal fungus</name>
    <name type="synonym">Glomus intraradices</name>
    <dbReference type="NCBI Taxonomy" id="747089"/>
    <lineage>
        <taxon>Eukaryota</taxon>
        <taxon>Fungi</taxon>
        <taxon>Fungi incertae sedis</taxon>
        <taxon>Mucoromycota</taxon>
        <taxon>Glomeromycotina</taxon>
        <taxon>Glomeromycetes</taxon>
        <taxon>Glomerales</taxon>
        <taxon>Glomeraceae</taxon>
        <taxon>Rhizophagus</taxon>
    </lineage>
</organism>
<dbReference type="VEuPathDB" id="FungiDB:RhiirFUN_021196"/>
<sequence>MVRNPHAQIQQQLPHPFRNVPFYLGAFRSVPDELDGVELPPLSKISKHFSSQPADKHIHIIVQRPVETKEVHCTATYGVSVIWTQGFKTDLPIMVDTCNTTTIFIVDVSGHVLEDIATKYKTCIHITSANEATRREFISSILHGVASCYGGEVKVCPEYELSASHGKGPVDWVIKIGDTWRYDYRCYPG</sequence>
<gene>
    <name evidence="1" type="ORF">GLOINDRAFT_5060</name>
</gene>